<proteinExistence type="predicted"/>
<gene>
    <name evidence="2" type="ORF">TNCT_113681</name>
</gene>
<evidence type="ECO:0000313" key="3">
    <source>
        <dbReference type="Proteomes" id="UP000887116"/>
    </source>
</evidence>
<sequence>MYISTSTHLTSLGNCSRSEPPSNISLLMPNESGSPVWIGSYLIGGTNVERGVAKWCLQTESKWGKVSPEVEMNACFAIGREGGDSGLAPFKLL</sequence>
<name>A0A8X6HRV9_TRICU</name>
<organism evidence="2 3">
    <name type="scientific">Trichonephila clavata</name>
    <name type="common">Joro spider</name>
    <name type="synonym">Nephila clavata</name>
    <dbReference type="NCBI Taxonomy" id="2740835"/>
    <lineage>
        <taxon>Eukaryota</taxon>
        <taxon>Metazoa</taxon>
        <taxon>Ecdysozoa</taxon>
        <taxon>Arthropoda</taxon>
        <taxon>Chelicerata</taxon>
        <taxon>Arachnida</taxon>
        <taxon>Araneae</taxon>
        <taxon>Araneomorphae</taxon>
        <taxon>Entelegynae</taxon>
        <taxon>Araneoidea</taxon>
        <taxon>Nephilidae</taxon>
        <taxon>Trichonephila</taxon>
    </lineage>
</organism>
<evidence type="ECO:0000313" key="2">
    <source>
        <dbReference type="EMBL" id="GFQ80012.1"/>
    </source>
</evidence>
<evidence type="ECO:0000256" key="1">
    <source>
        <dbReference type="SAM" id="MobiDB-lite"/>
    </source>
</evidence>
<feature type="region of interest" description="Disordered" evidence="1">
    <location>
        <begin position="1"/>
        <end position="20"/>
    </location>
</feature>
<protein>
    <submittedName>
        <fullName evidence="2">Uncharacterized protein</fullName>
    </submittedName>
</protein>
<dbReference type="Proteomes" id="UP000887116">
    <property type="component" value="Unassembled WGS sequence"/>
</dbReference>
<dbReference type="EMBL" id="BMAO01012255">
    <property type="protein sequence ID" value="GFQ80012.1"/>
    <property type="molecule type" value="Genomic_DNA"/>
</dbReference>
<comment type="caution">
    <text evidence="2">The sequence shown here is derived from an EMBL/GenBank/DDBJ whole genome shotgun (WGS) entry which is preliminary data.</text>
</comment>
<keyword evidence="3" id="KW-1185">Reference proteome</keyword>
<accession>A0A8X6HRV9</accession>
<dbReference type="AlphaFoldDB" id="A0A8X6HRV9"/>
<reference evidence="2" key="1">
    <citation type="submission" date="2020-07" db="EMBL/GenBank/DDBJ databases">
        <title>Multicomponent nature underlies the extraordinary mechanical properties of spider dragline silk.</title>
        <authorList>
            <person name="Kono N."/>
            <person name="Nakamura H."/>
            <person name="Mori M."/>
            <person name="Yoshida Y."/>
            <person name="Ohtoshi R."/>
            <person name="Malay A.D."/>
            <person name="Moran D.A.P."/>
            <person name="Tomita M."/>
            <person name="Numata K."/>
            <person name="Arakawa K."/>
        </authorList>
    </citation>
    <scope>NUCLEOTIDE SEQUENCE</scope>
</reference>